<sequence length="173" mass="19919">LSAILEVGENVNKDNNADINSEDINNEPENTASNSDTTIDERQYASLNKEQRKSKPNKAVVNKYLNVEFASRRERLQATRKEDRPRFIIDTYPCFKDPSEVLEEVRRSLSQPEEEDVGHYLKTCVENLKIKLDHLIYYGISKSALRPPTNISDGRIVKVQLVAVRIRCLPRYV</sequence>
<gene>
    <name evidence="2" type="ORF">PACLA_8A042316</name>
</gene>
<feature type="non-terminal residue" evidence="2">
    <location>
        <position position="173"/>
    </location>
</feature>
<feature type="compositionally biased region" description="Polar residues" evidence="1">
    <location>
        <begin position="27"/>
        <end position="37"/>
    </location>
</feature>
<keyword evidence="3" id="KW-1185">Reference proteome</keyword>
<evidence type="ECO:0000313" key="2">
    <source>
        <dbReference type="EMBL" id="CAB4041886.1"/>
    </source>
</evidence>
<feature type="region of interest" description="Disordered" evidence="1">
    <location>
        <begin position="9"/>
        <end position="39"/>
    </location>
</feature>
<dbReference type="AlphaFoldDB" id="A0A7D9K693"/>
<proteinExistence type="predicted"/>
<comment type="caution">
    <text evidence="2">The sequence shown here is derived from an EMBL/GenBank/DDBJ whole genome shotgun (WGS) entry which is preliminary data.</text>
</comment>
<organism evidence="2 3">
    <name type="scientific">Paramuricea clavata</name>
    <name type="common">Red gorgonian</name>
    <name type="synonym">Violescent sea-whip</name>
    <dbReference type="NCBI Taxonomy" id="317549"/>
    <lineage>
        <taxon>Eukaryota</taxon>
        <taxon>Metazoa</taxon>
        <taxon>Cnidaria</taxon>
        <taxon>Anthozoa</taxon>
        <taxon>Octocorallia</taxon>
        <taxon>Malacalcyonacea</taxon>
        <taxon>Plexauridae</taxon>
        <taxon>Paramuricea</taxon>
    </lineage>
</organism>
<dbReference type="EMBL" id="CACRXK020029091">
    <property type="protein sequence ID" value="CAB4041886.1"/>
    <property type="molecule type" value="Genomic_DNA"/>
</dbReference>
<accession>A0A7D9K693</accession>
<reference evidence="2" key="1">
    <citation type="submission" date="2020-04" db="EMBL/GenBank/DDBJ databases">
        <authorList>
            <person name="Alioto T."/>
            <person name="Alioto T."/>
            <person name="Gomez Garrido J."/>
        </authorList>
    </citation>
    <scope>NUCLEOTIDE SEQUENCE</scope>
    <source>
        <strain evidence="2">A484AB</strain>
    </source>
</reference>
<evidence type="ECO:0000256" key="1">
    <source>
        <dbReference type="SAM" id="MobiDB-lite"/>
    </source>
</evidence>
<name>A0A7D9K693_PARCT</name>
<protein>
    <submittedName>
        <fullName evidence="2">Uncharacterized protein</fullName>
    </submittedName>
</protein>
<dbReference type="Proteomes" id="UP001152795">
    <property type="component" value="Unassembled WGS sequence"/>
</dbReference>
<dbReference type="OrthoDB" id="8962263at2759"/>
<evidence type="ECO:0000313" key="3">
    <source>
        <dbReference type="Proteomes" id="UP001152795"/>
    </source>
</evidence>